<organism evidence="2 3">
    <name type="scientific">Trichoderma aggressivum f. europaeum</name>
    <dbReference type="NCBI Taxonomy" id="173218"/>
    <lineage>
        <taxon>Eukaryota</taxon>
        <taxon>Fungi</taxon>
        <taxon>Dikarya</taxon>
        <taxon>Ascomycota</taxon>
        <taxon>Pezizomycotina</taxon>
        <taxon>Sordariomycetes</taxon>
        <taxon>Hypocreomycetidae</taxon>
        <taxon>Hypocreales</taxon>
        <taxon>Hypocreaceae</taxon>
        <taxon>Trichoderma</taxon>
    </lineage>
</organism>
<keyword evidence="3" id="KW-1185">Reference proteome</keyword>
<protein>
    <submittedName>
        <fullName evidence="2">Uncharacterized protein</fullName>
    </submittedName>
</protein>
<comment type="caution">
    <text evidence="2">The sequence shown here is derived from an EMBL/GenBank/DDBJ whole genome shotgun (WGS) entry which is preliminary data.</text>
</comment>
<name>A0AAE1IEJ1_9HYPO</name>
<dbReference type="AlphaFoldDB" id="A0AAE1IEJ1"/>
<dbReference type="PANTHER" id="PTHR35043:SF7">
    <property type="entry name" value="TRANSCRIPTION FACTOR DOMAIN-CONTAINING PROTEIN"/>
    <property type="match status" value="1"/>
</dbReference>
<sequence>MKIATDIKNGLKEDQITYGKLQILAALSGDMWVLDAAQLIVAAKEGIIKLPKITKKELLDKSKSDALVKTLAIMQVLWLIIQLAARRYYGLASAPFEISTVALSASAIILYILEWNKPKDVSVPIYVLANKVN</sequence>
<dbReference type="Proteomes" id="UP001273209">
    <property type="component" value="Unassembled WGS sequence"/>
</dbReference>
<evidence type="ECO:0000313" key="2">
    <source>
        <dbReference type="EMBL" id="KAK4069691.1"/>
    </source>
</evidence>
<dbReference type="PANTHER" id="PTHR35043">
    <property type="entry name" value="TRANSCRIPTION FACTOR DOMAIN-CONTAINING PROTEIN"/>
    <property type="match status" value="1"/>
</dbReference>
<feature type="transmembrane region" description="Helical" evidence="1">
    <location>
        <begin position="91"/>
        <end position="113"/>
    </location>
</feature>
<keyword evidence="1" id="KW-0812">Transmembrane</keyword>
<gene>
    <name evidence="2" type="ORF">Triagg1_6821</name>
</gene>
<dbReference type="GeneID" id="87921393"/>
<evidence type="ECO:0000313" key="3">
    <source>
        <dbReference type="Proteomes" id="UP001273209"/>
    </source>
</evidence>
<dbReference type="EMBL" id="JAWRVG010000028">
    <property type="protein sequence ID" value="KAK4069691.1"/>
    <property type="molecule type" value="Genomic_DNA"/>
</dbReference>
<evidence type="ECO:0000256" key="1">
    <source>
        <dbReference type="SAM" id="Phobius"/>
    </source>
</evidence>
<dbReference type="RefSeq" id="XP_062754149.1">
    <property type="nucleotide sequence ID" value="XM_062901488.1"/>
</dbReference>
<proteinExistence type="predicted"/>
<keyword evidence="1" id="KW-0472">Membrane</keyword>
<keyword evidence="1" id="KW-1133">Transmembrane helix</keyword>
<accession>A0AAE1IEJ1</accession>
<reference evidence="2" key="1">
    <citation type="submission" date="2023-11" db="EMBL/GenBank/DDBJ databases">
        <title>The genome sequences of three competitors of mushroom-forming fungi.</title>
        <authorList>
            <person name="Beijen E."/>
            <person name="Ohm R.A."/>
        </authorList>
    </citation>
    <scope>NUCLEOTIDE SEQUENCE</scope>
    <source>
        <strain evidence="2">CBS 100526</strain>
    </source>
</reference>